<reference evidence="10 11" key="1">
    <citation type="submission" date="2015-07" db="EMBL/GenBank/DDBJ databases">
        <title>Genome sequence of Leptolinea tardivitalis DSM 16556.</title>
        <authorList>
            <person name="Hemp J."/>
            <person name="Ward L.M."/>
            <person name="Pace L.A."/>
            <person name="Fischer W.W."/>
        </authorList>
    </citation>
    <scope>NUCLEOTIDE SEQUENCE [LARGE SCALE GENOMIC DNA]</scope>
    <source>
        <strain evidence="10 11">YMTK-2</strain>
    </source>
</reference>
<dbReference type="InterPro" id="IPR036640">
    <property type="entry name" value="ABC1_TM_sf"/>
</dbReference>
<dbReference type="GO" id="GO:0015421">
    <property type="term" value="F:ABC-type oligopeptide transporter activity"/>
    <property type="evidence" value="ECO:0007669"/>
    <property type="project" value="TreeGrafter"/>
</dbReference>
<dbReference type="InterPro" id="IPR039421">
    <property type="entry name" value="Type_1_exporter"/>
</dbReference>
<dbReference type="GO" id="GO:0045454">
    <property type="term" value="P:cell redox homeostasis"/>
    <property type="evidence" value="ECO:0007669"/>
    <property type="project" value="InterPro"/>
</dbReference>
<proteinExistence type="predicted"/>
<feature type="transmembrane region" description="Helical" evidence="7">
    <location>
        <begin position="142"/>
        <end position="163"/>
    </location>
</feature>
<keyword evidence="4" id="KW-0067">ATP-binding</keyword>
<dbReference type="InterPro" id="IPR003593">
    <property type="entry name" value="AAA+_ATPase"/>
</dbReference>
<feature type="domain" description="ABC transmembrane type-1" evidence="9">
    <location>
        <begin position="33"/>
        <end position="315"/>
    </location>
</feature>
<dbReference type="InterPro" id="IPR017871">
    <property type="entry name" value="ABC_transporter-like_CS"/>
</dbReference>
<dbReference type="InterPro" id="IPR011527">
    <property type="entry name" value="ABC1_TM_dom"/>
</dbReference>
<evidence type="ECO:0000313" key="11">
    <source>
        <dbReference type="Proteomes" id="UP000050430"/>
    </source>
</evidence>
<accession>A0A0P6WUF8</accession>
<keyword evidence="3" id="KW-0547">Nucleotide-binding</keyword>
<dbReference type="PATRIC" id="fig|229920.5.peg.1351"/>
<dbReference type="InterPro" id="IPR003439">
    <property type="entry name" value="ABC_transporter-like_ATP-bd"/>
</dbReference>
<dbReference type="OrthoDB" id="9762778at2"/>
<evidence type="ECO:0000259" key="9">
    <source>
        <dbReference type="PROSITE" id="PS50929"/>
    </source>
</evidence>
<dbReference type="Proteomes" id="UP000050430">
    <property type="component" value="Unassembled WGS sequence"/>
</dbReference>
<dbReference type="InterPro" id="IPR014223">
    <property type="entry name" value="ABC_CydC/D"/>
</dbReference>
<dbReference type="GO" id="GO:0034775">
    <property type="term" value="P:glutathione transmembrane transport"/>
    <property type="evidence" value="ECO:0007669"/>
    <property type="project" value="InterPro"/>
</dbReference>
<gene>
    <name evidence="10" type="ORF">ADM99_06910</name>
</gene>
<comment type="subcellular location">
    <subcellularLocation>
        <location evidence="1">Cell membrane</location>
        <topology evidence="1">Multi-pass membrane protein</topology>
    </subcellularLocation>
</comment>
<dbReference type="NCBIfam" id="TIGR02868">
    <property type="entry name" value="CydC"/>
    <property type="match status" value="1"/>
</dbReference>
<evidence type="ECO:0000256" key="7">
    <source>
        <dbReference type="SAM" id="Phobius"/>
    </source>
</evidence>
<sequence>MNAVDLADPAAISTEVSRRLLSFARPYWKEISLSMLLSLATTAANIGMMGTSAYLIATAALQPSIAVLQVAIVGVRTFGISRGVFRYLERLVSHSVNFKLLSELRGWFFRAIEPLVPGGVEDLKSGNLLAGSVQDIETLEDFYVRGIAPPIAAAIVTTGVSLFTLQYSISMAGMLAIGLILTGLVLSLQIRSITSRLSRARIQTRTRLSELAVETIDGAAEILMANTVDAHLQKIKTGSRQAKDASLSLSIWYSISLGTGTLISNLTLVGILYLGIPLVRSGQIDGVSLAVLALITLASFEPINLLPSATVKIETSLAAARRLFDLADRPVPIPEPIHPENITHFSNLTIRHLNFTYPGAQKPALFDVSLQITPGKRIAIVGPSGSGKTTLLNIIQHNLPVLSDTVFWNGKDACELDGYSIRGLIGVLSQNAYLFSTSIKENLKLANSYNPNFQSILEEVGLTAWLNSLPNGLDTWLGDNGSQLSGGERQRLLLARTILLNRPLLLADEPFANLDLASEDKLLHLLLQCQPNCAQIIATHRLTGMHLYDEILVLDDGKIVERGTHTDLLITQGLYRRLWEQQTNLIFFDR</sequence>
<dbReference type="GO" id="GO:0016887">
    <property type="term" value="F:ATP hydrolysis activity"/>
    <property type="evidence" value="ECO:0007669"/>
    <property type="project" value="InterPro"/>
</dbReference>
<dbReference type="AlphaFoldDB" id="A0A0P6WUF8"/>
<dbReference type="SUPFAM" id="SSF52540">
    <property type="entry name" value="P-loop containing nucleoside triphosphate hydrolases"/>
    <property type="match status" value="1"/>
</dbReference>
<feature type="transmembrane region" description="Helical" evidence="7">
    <location>
        <begin position="250"/>
        <end position="274"/>
    </location>
</feature>
<evidence type="ECO:0000256" key="4">
    <source>
        <dbReference type="ARBA" id="ARBA00022840"/>
    </source>
</evidence>
<feature type="domain" description="ABC transporter" evidence="8">
    <location>
        <begin position="350"/>
        <end position="581"/>
    </location>
</feature>
<evidence type="ECO:0000256" key="1">
    <source>
        <dbReference type="ARBA" id="ARBA00004651"/>
    </source>
</evidence>
<keyword evidence="6 7" id="KW-0472">Membrane</keyword>
<comment type="caution">
    <text evidence="10">The sequence shown here is derived from an EMBL/GenBank/DDBJ whole genome shotgun (WGS) entry which is preliminary data.</text>
</comment>
<organism evidence="10 11">
    <name type="scientific">Leptolinea tardivitalis</name>
    <dbReference type="NCBI Taxonomy" id="229920"/>
    <lineage>
        <taxon>Bacteria</taxon>
        <taxon>Bacillati</taxon>
        <taxon>Chloroflexota</taxon>
        <taxon>Anaerolineae</taxon>
        <taxon>Anaerolineales</taxon>
        <taxon>Anaerolineaceae</taxon>
        <taxon>Leptolinea</taxon>
    </lineage>
</organism>
<evidence type="ECO:0008006" key="12">
    <source>
        <dbReference type="Google" id="ProtNLM"/>
    </source>
</evidence>
<dbReference type="PROSITE" id="PS50893">
    <property type="entry name" value="ABC_TRANSPORTER_2"/>
    <property type="match status" value="1"/>
</dbReference>
<dbReference type="RefSeq" id="WP_062421099.1">
    <property type="nucleotide sequence ID" value="NZ_BBYA01000008.1"/>
</dbReference>
<evidence type="ECO:0000256" key="6">
    <source>
        <dbReference type="ARBA" id="ARBA00023136"/>
    </source>
</evidence>
<dbReference type="Gene3D" id="3.40.50.300">
    <property type="entry name" value="P-loop containing nucleotide triphosphate hydrolases"/>
    <property type="match status" value="1"/>
</dbReference>
<dbReference type="PROSITE" id="PS00211">
    <property type="entry name" value="ABC_TRANSPORTER_1"/>
    <property type="match status" value="1"/>
</dbReference>
<keyword evidence="11" id="KW-1185">Reference proteome</keyword>
<dbReference type="PANTHER" id="PTHR43394">
    <property type="entry name" value="ATP-DEPENDENT PERMEASE MDL1, MITOCHONDRIAL"/>
    <property type="match status" value="1"/>
</dbReference>
<dbReference type="STRING" id="229920.ADM99_06910"/>
<keyword evidence="5 7" id="KW-1133">Transmembrane helix</keyword>
<evidence type="ECO:0000259" key="8">
    <source>
        <dbReference type="PROSITE" id="PS50893"/>
    </source>
</evidence>
<evidence type="ECO:0000256" key="2">
    <source>
        <dbReference type="ARBA" id="ARBA00022692"/>
    </source>
</evidence>
<feature type="transmembrane region" description="Helical" evidence="7">
    <location>
        <begin position="169"/>
        <end position="190"/>
    </location>
</feature>
<dbReference type="Gene3D" id="1.20.1560.10">
    <property type="entry name" value="ABC transporter type 1, transmembrane domain"/>
    <property type="match status" value="1"/>
</dbReference>
<dbReference type="SUPFAM" id="SSF90123">
    <property type="entry name" value="ABC transporter transmembrane region"/>
    <property type="match status" value="1"/>
</dbReference>
<dbReference type="PANTHER" id="PTHR43394:SF1">
    <property type="entry name" value="ATP-BINDING CASSETTE SUB-FAMILY B MEMBER 10, MITOCHONDRIAL"/>
    <property type="match status" value="1"/>
</dbReference>
<dbReference type="SMART" id="SM00382">
    <property type="entry name" value="AAA"/>
    <property type="match status" value="1"/>
</dbReference>
<dbReference type="EMBL" id="LGCK01000007">
    <property type="protein sequence ID" value="KPL72791.1"/>
    <property type="molecule type" value="Genomic_DNA"/>
</dbReference>
<feature type="transmembrane region" description="Helical" evidence="7">
    <location>
        <begin position="54"/>
        <end position="78"/>
    </location>
</feature>
<evidence type="ECO:0000256" key="3">
    <source>
        <dbReference type="ARBA" id="ARBA00022741"/>
    </source>
</evidence>
<keyword evidence="2 7" id="KW-0812">Transmembrane</keyword>
<evidence type="ECO:0000256" key="5">
    <source>
        <dbReference type="ARBA" id="ARBA00022989"/>
    </source>
</evidence>
<protein>
    <recommendedName>
        <fullName evidence="12">ABC transporter ATP-binding protein</fullName>
    </recommendedName>
</protein>
<dbReference type="GO" id="GO:0005524">
    <property type="term" value="F:ATP binding"/>
    <property type="evidence" value="ECO:0007669"/>
    <property type="project" value="UniProtKB-KW"/>
</dbReference>
<evidence type="ECO:0000313" key="10">
    <source>
        <dbReference type="EMBL" id="KPL72791.1"/>
    </source>
</evidence>
<name>A0A0P6WUF8_9CHLR</name>
<dbReference type="Pfam" id="PF00005">
    <property type="entry name" value="ABC_tran"/>
    <property type="match status" value="1"/>
</dbReference>
<dbReference type="InterPro" id="IPR027417">
    <property type="entry name" value="P-loop_NTPase"/>
</dbReference>
<dbReference type="GO" id="GO:0005886">
    <property type="term" value="C:plasma membrane"/>
    <property type="evidence" value="ECO:0007669"/>
    <property type="project" value="UniProtKB-SubCell"/>
</dbReference>
<dbReference type="PROSITE" id="PS50929">
    <property type="entry name" value="ABC_TM1F"/>
    <property type="match status" value="1"/>
</dbReference>
<dbReference type="Pfam" id="PF00664">
    <property type="entry name" value="ABC_membrane"/>
    <property type="match status" value="1"/>
</dbReference>